<reference evidence="12 13" key="1">
    <citation type="submission" date="2015-04" db="EMBL/GenBank/DDBJ databases">
        <title>Complete genome sequence of Schizopora paradoxa KUC8140, a cosmopolitan wood degrader in East Asia.</title>
        <authorList>
            <consortium name="DOE Joint Genome Institute"/>
            <person name="Min B."/>
            <person name="Park H."/>
            <person name="Jang Y."/>
            <person name="Kim J.-J."/>
            <person name="Kim K.H."/>
            <person name="Pangilinan J."/>
            <person name="Lipzen A."/>
            <person name="Riley R."/>
            <person name="Grigoriev I.V."/>
            <person name="Spatafora J.W."/>
            <person name="Choi I.-G."/>
        </authorList>
    </citation>
    <scope>NUCLEOTIDE SEQUENCE [LARGE SCALE GENOMIC DNA]</scope>
    <source>
        <strain evidence="12 13">KUC8140</strain>
    </source>
</reference>
<evidence type="ECO:0000256" key="5">
    <source>
        <dbReference type="ARBA" id="ARBA00022989"/>
    </source>
</evidence>
<feature type="transmembrane region" description="Helical" evidence="11">
    <location>
        <begin position="210"/>
        <end position="234"/>
    </location>
</feature>
<evidence type="ECO:0000256" key="1">
    <source>
        <dbReference type="ARBA" id="ARBA00004141"/>
    </source>
</evidence>
<evidence type="ECO:0000313" key="12">
    <source>
        <dbReference type="EMBL" id="KLO06012.1"/>
    </source>
</evidence>
<gene>
    <name evidence="12" type="ORF">SCHPADRAFT_946440</name>
</gene>
<dbReference type="FunCoup" id="A0A0H2R3U8">
    <property type="interactions" value="87"/>
</dbReference>
<evidence type="ECO:0000256" key="3">
    <source>
        <dbReference type="ARBA" id="ARBA00022507"/>
    </source>
</evidence>
<sequence length="372" mass="41891">MYDLTPYPITPIGNFLGFILALLPLFSQIRKLSIAIWGYALWVAVGDITTFVNTIIWHDNEVVVVPVWCDIVTKLQLGASIGIRSCALVLCIRLFRITRLRPSSLETTKRERNTALAFELILIIALPVLVMALDIIIQPVRFEILQEEGCAYVEYSYVGYIIYYAPGFILSLISALLAPWTLRTFFRHRKEMGEYLSSNQDITTNKYKRLMAIALLDTIFNLPVLIIILVASIASGKNSPLNSPYLSTILQTSASSWSTSGWTVFDVKWDEWLYVLHAVIFFSVFGTTPEVRHYYRLALWFVPERFGYKQHRASVEETVSDLVFEPSATQRVGRLSSEVRRRGTLSSLETTLSVSSTPPSAGKSSISDGPAN</sequence>
<evidence type="ECO:0000256" key="6">
    <source>
        <dbReference type="ARBA" id="ARBA00023040"/>
    </source>
</evidence>
<dbReference type="EMBL" id="KQ086246">
    <property type="protein sequence ID" value="KLO06012.1"/>
    <property type="molecule type" value="Genomic_DNA"/>
</dbReference>
<dbReference type="CDD" id="cd14966">
    <property type="entry name" value="7tmD_STE3"/>
    <property type="match status" value="1"/>
</dbReference>
<evidence type="ECO:0000256" key="9">
    <source>
        <dbReference type="ARBA" id="ARBA00023224"/>
    </source>
</evidence>
<keyword evidence="9" id="KW-0807">Transducer</keyword>
<evidence type="ECO:0000256" key="8">
    <source>
        <dbReference type="ARBA" id="ARBA00023170"/>
    </source>
</evidence>
<evidence type="ECO:0000256" key="2">
    <source>
        <dbReference type="ARBA" id="ARBA00011085"/>
    </source>
</evidence>
<dbReference type="InParanoid" id="A0A0H2R3U8"/>
<feature type="compositionally biased region" description="Low complexity" evidence="10">
    <location>
        <begin position="344"/>
        <end position="360"/>
    </location>
</feature>
<keyword evidence="7 11" id="KW-0472">Membrane</keyword>
<dbReference type="OrthoDB" id="2874149at2759"/>
<evidence type="ECO:0000313" key="13">
    <source>
        <dbReference type="Proteomes" id="UP000053477"/>
    </source>
</evidence>
<keyword evidence="8" id="KW-0675">Receptor</keyword>
<accession>A0A0H2R3U8</accession>
<protein>
    <submittedName>
        <fullName evidence="12">STE3-domain-containing protein</fullName>
    </submittedName>
</protein>
<keyword evidence="4 11" id="KW-0812">Transmembrane</keyword>
<keyword evidence="13" id="KW-1185">Reference proteome</keyword>
<dbReference type="PANTHER" id="PTHR28097">
    <property type="entry name" value="PHEROMONE A FACTOR RECEPTOR"/>
    <property type="match status" value="1"/>
</dbReference>
<keyword evidence="6" id="KW-0297">G-protein coupled receptor</keyword>
<feature type="transmembrane region" description="Helical" evidence="11">
    <location>
        <begin position="116"/>
        <end position="137"/>
    </location>
</feature>
<evidence type="ECO:0000256" key="10">
    <source>
        <dbReference type="SAM" id="MobiDB-lite"/>
    </source>
</evidence>
<organism evidence="12 13">
    <name type="scientific">Schizopora paradoxa</name>
    <dbReference type="NCBI Taxonomy" id="27342"/>
    <lineage>
        <taxon>Eukaryota</taxon>
        <taxon>Fungi</taxon>
        <taxon>Dikarya</taxon>
        <taxon>Basidiomycota</taxon>
        <taxon>Agaricomycotina</taxon>
        <taxon>Agaricomycetes</taxon>
        <taxon>Hymenochaetales</taxon>
        <taxon>Schizoporaceae</taxon>
        <taxon>Schizopora</taxon>
    </lineage>
</organism>
<feature type="region of interest" description="Disordered" evidence="10">
    <location>
        <begin position="340"/>
        <end position="372"/>
    </location>
</feature>
<feature type="transmembrane region" description="Helical" evidence="11">
    <location>
        <begin position="77"/>
        <end position="95"/>
    </location>
</feature>
<evidence type="ECO:0000256" key="4">
    <source>
        <dbReference type="ARBA" id="ARBA00022692"/>
    </source>
</evidence>
<dbReference type="GO" id="GO:0000750">
    <property type="term" value="P:pheromone-dependent signal transduction involved in conjugation with cellular fusion"/>
    <property type="evidence" value="ECO:0007669"/>
    <property type="project" value="TreeGrafter"/>
</dbReference>
<evidence type="ECO:0000256" key="11">
    <source>
        <dbReference type="SAM" id="Phobius"/>
    </source>
</evidence>
<feature type="compositionally biased region" description="Polar residues" evidence="10">
    <location>
        <begin position="362"/>
        <end position="372"/>
    </location>
</feature>
<dbReference type="GO" id="GO:0004932">
    <property type="term" value="F:mating-type factor pheromone receptor activity"/>
    <property type="evidence" value="ECO:0007669"/>
    <property type="project" value="InterPro"/>
</dbReference>
<proteinExistence type="inferred from homology"/>
<name>A0A0H2R3U8_9AGAM</name>
<evidence type="ECO:0000256" key="7">
    <source>
        <dbReference type="ARBA" id="ARBA00023136"/>
    </source>
</evidence>
<dbReference type="GO" id="GO:0005886">
    <property type="term" value="C:plasma membrane"/>
    <property type="evidence" value="ECO:0007669"/>
    <property type="project" value="TreeGrafter"/>
</dbReference>
<dbReference type="Pfam" id="PF02076">
    <property type="entry name" value="STE3"/>
    <property type="match status" value="1"/>
</dbReference>
<comment type="subcellular location">
    <subcellularLocation>
        <location evidence="1">Membrane</location>
        <topology evidence="1">Multi-pass membrane protein</topology>
    </subcellularLocation>
</comment>
<feature type="transmembrane region" description="Helical" evidence="11">
    <location>
        <begin position="272"/>
        <end position="291"/>
    </location>
</feature>
<dbReference type="PRINTS" id="PR00899">
    <property type="entry name" value="GPCRSTE3"/>
</dbReference>
<keyword evidence="3" id="KW-0589">Pheromone response</keyword>
<feature type="transmembrane region" description="Helical" evidence="11">
    <location>
        <begin position="34"/>
        <end position="57"/>
    </location>
</feature>
<feature type="transmembrane region" description="Helical" evidence="11">
    <location>
        <begin position="157"/>
        <end position="182"/>
    </location>
</feature>
<dbReference type="AlphaFoldDB" id="A0A0H2R3U8"/>
<dbReference type="Proteomes" id="UP000053477">
    <property type="component" value="Unassembled WGS sequence"/>
</dbReference>
<feature type="transmembrane region" description="Helical" evidence="11">
    <location>
        <begin position="6"/>
        <end position="27"/>
    </location>
</feature>
<keyword evidence="5 11" id="KW-1133">Transmembrane helix</keyword>
<dbReference type="PANTHER" id="PTHR28097:SF1">
    <property type="entry name" value="PHEROMONE A FACTOR RECEPTOR"/>
    <property type="match status" value="1"/>
</dbReference>
<comment type="similarity">
    <text evidence="2">Belongs to the G-protein coupled receptor 4 family.</text>
</comment>
<dbReference type="InterPro" id="IPR001499">
    <property type="entry name" value="GPCR_STE3"/>
</dbReference>